<accession>A0A9W3CEI5</accession>
<keyword evidence="4" id="KW-1185">Reference proteome</keyword>
<feature type="coiled-coil region" evidence="1">
    <location>
        <begin position="163"/>
        <end position="227"/>
    </location>
</feature>
<dbReference type="Proteomes" id="UP000504610">
    <property type="component" value="Chromosome 9"/>
</dbReference>
<reference evidence="5" key="2">
    <citation type="submission" date="2025-08" db="UniProtKB">
        <authorList>
            <consortium name="RefSeq"/>
        </authorList>
    </citation>
    <scope>IDENTIFICATION</scope>
    <source>
        <tissue evidence="5">Leaf</tissue>
    </source>
</reference>
<reference evidence="4" key="1">
    <citation type="journal article" date="2019" name="Database">
        <title>The radish genome database (RadishGD): an integrated information resource for radish genomics.</title>
        <authorList>
            <person name="Yu H.J."/>
            <person name="Baek S."/>
            <person name="Lee Y.J."/>
            <person name="Cho A."/>
            <person name="Mun J.H."/>
        </authorList>
    </citation>
    <scope>NUCLEOTIDE SEQUENCE [LARGE SCALE GENOMIC DNA]</scope>
    <source>
        <strain evidence="4">cv. WK10039</strain>
    </source>
</reference>
<dbReference type="PROSITE" id="PS50090">
    <property type="entry name" value="MYB_LIKE"/>
    <property type="match status" value="1"/>
</dbReference>
<dbReference type="GeneID" id="108840392"/>
<feature type="region of interest" description="Disordered" evidence="2">
    <location>
        <begin position="128"/>
        <end position="156"/>
    </location>
</feature>
<dbReference type="InterPro" id="IPR001005">
    <property type="entry name" value="SANT/Myb"/>
</dbReference>
<evidence type="ECO:0000313" key="5">
    <source>
        <dbReference type="RefSeq" id="XP_056849933.1"/>
    </source>
</evidence>
<dbReference type="AlphaFoldDB" id="A0A9W3CEI5"/>
<dbReference type="PANTHER" id="PTHR45023:SF4">
    <property type="entry name" value="GLYCINE-RICH PROTEIN-RELATED"/>
    <property type="match status" value="1"/>
</dbReference>
<feature type="domain" description="Myb-like" evidence="3">
    <location>
        <begin position="1"/>
        <end position="65"/>
    </location>
</feature>
<dbReference type="RefSeq" id="XP_056849933.1">
    <property type="nucleotide sequence ID" value="XM_056993953.1"/>
</dbReference>
<name>A0A9W3CEI5_RAPSA</name>
<evidence type="ECO:0000256" key="1">
    <source>
        <dbReference type="SAM" id="Coils"/>
    </source>
</evidence>
<evidence type="ECO:0000313" key="4">
    <source>
        <dbReference type="Proteomes" id="UP000504610"/>
    </source>
</evidence>
<dbReference type="PANTHER" id="PTHR45023">
    <property type="match status" value="1"/>
</dbReference>
<protein>
    <submittedName>
        <fullName evidence="5">Glutathione S-transferase T3-like isoform X5</fullName>
    </submittedName>
</protein>
<evidence type="ECO:0000259" key="3">
    <source>
        <dbReference type="PROSITE" id="PS50090"/>
    </source>
</evidence>
<keyword evidence="1" id="KW-0175">Coiled coil</keyword>
<organism evidence="4 5">
    <name type="scientific">Raphanus sativus</name>
    <name type="common">Radish</name>
    <name type="synonym">Raphanus raphanistrum var. sativus</name>
    <dbReference type="NCBI Taxonomy" id="3726"/>
    <lineage>
        <taxon>Eukaryota</taxon>
        <taxon>Viridiplantae</taxon>
        <taxon>Streptophyta</taxon>
        <taxon>Embryophyta</taxon>
        <taxon>Tracheophyta</taxon>
        <taxon>Spermatophyta</taxon>
        <taxon>Magnoliopsida</taxon>
        <taxon>eudicotyledons</taxon>
        <taxon>Gunneridae</taxon>
        <taxon>Pentapetalae</taxon>
        <taxon>rosids</taxon>
        <taxon>malvids</taxon>
        <taxon>Brassicales</taxon>
        <taxon>Brassicaceae</taxon>
        <taxon>Brassiceae</taxon>
        <taxon>Raphanus</taxon>
    </lineage>
</organism>
<sequence>MWTPVEDIVLISGWLNTSKDPVVANEQRQGAFWKRIAAYFAASPKIAAGAHRSEGNCKQRWHKINDQVNKFCGAFEAATRGKTSGQNENDVLNKAHEKFFNLYGKKFLLEHAWKELRYDQKWCAVPTDKGAGSSKKRKLDDGSASESSPALDTMNVEERPPGVKAAKAKLKKKNVDLKETLSKFEGMWEIKQKDLVSKERVTTKRLLESLLAKKEALDESEVALKKKLIDELLLN</sequence>
<gene>
    <name evidence="5" type="primary">LOC108840392</name>
</gene>
<evidence type="ECO:0000256" key="2">
    <source>
        <dbReference type="SAM" id="MobiDB-lite"/>
    </source>
</evidence>
<proteinExistence type="predicted"/>